<dbReference type="Gene3D" id="2.30.29.30">
    <property type="entry name" value="Pleckstrin-homology domain (PH domain)/Phosphotyrosine-binding domain (PTB)"/>
    <property type="match status" value="1"/>
</dbReference>
<dbReference type="InterPro" id="IPR016024">
    <property type="entry name" value="ARM-type_fold"/>
</dbReference>
<dbReference type="STRING" id="131310.A0A0N4Z597"/>
<comment type="subcellular location">
    <subcellularLocation>
        <location evidence="1">Nucleus</location>
    </subcellularLocation>
</comment>
<dbReference type="SUPFAM" id="SSF48371">
    <property type="entry name" value="ARM repeat"/>
    <property type="match status" value="1"/>
</dbReference>
<dbReference type="GO" id="GO:0072542">
    <property type="term" value="F:protein phosphatase activator activity"/>
    <property type="evidence" value="ECO:0007669"/>
    <property type="project" value="TreeGrafter"/>
</dbReference>
<accession>A0A0N4Z597</accession>
<keyword evidence="7" id="KW-1185">Reference proteome</keyword>
<dbReference type="InterPro" id="IPR006887">
    <property type="entry name" value="P4R3-like_central_dom"/>
</dbReference>
<dbReference type="PANTHER" id="PTHR23318:SF0">
    <property type="entry name" value="SERINE_THREONINE-PROTEIN PHOSPHATASE 4 REGULATORY SUBUNIT 3"/>
    <property type="match status" value="1"/>
</dbReference>
<dbReference type="SUPFAM" id="SSF50729">
    <property type="entry name" value="PH domain-like"/>
    <property type="match status" value="1"/>
</dbReference>
<evidence type="ECO:0000259" key="5">
    <source>
        <dbReference type="Pfam" id="PF04802"/>
    </source>
</evidence>
<dbReference type="InterPro" id="IPR011993">
    <property type="entry name" value="PH-like_dom_sf"/>
</dbReference>
<feature type="region of interest" description="Disordered" evidence="4">
    <location>
        <begin position="1"/>
        <end position="82"/>
    </location>
</feature>
<dbReference type="GO" id="GO:0006974">
    <property type="term" value="P:DNA damage response"/>
    <property type="evidence" value="ECO:0007669"/>
    <property type="project" value="TreeGrafter"/>
</dbReference>
<dbReference type="GO" id="GO:0030289">
    <property type="term" value="C:protein phosphatase 4 complex"/>
    <property type="evidence" value="ECO:0007669"/>
    <property type="project" value="TreeGrafter"/>
</dbReference>
<dbReference type="InterPro" id="IPR055236">
    <property type="entry name" value="EVH1_PP4R3"/>
</dbReference>
<feature type="compositionally biased region" description="Basic and acidic residues" evidence="4">
    <location>
        <begin position="8"/>
        <end position="23"/>
    </location>
</feature>
<feature type="domain" description="Serine/threonine-protein phosphatase 4 regulatory subunit 3-like central" evidence="5">
    <location>
        <begin position="268"/>
        <end position="764"/>
    </location>
</feature>
<evidence type="ECO:0000256" key="1">
    <source>
        <dbReference type="ARBA" id="ARBA00004123"/>
    </source>
</evidence>
<dbReference type="Proteomes" id="UP000038045">
    <property type="component" value="Unplaced"/>
</dbReference>
<feature type="region of interest" description="Disordered" evidence="4">
    <location>
        <begin position="795"/>
        <end position="834"/>
    </location>
</feature>
<proteinExistence type="inferred from homology"/>
<feature type="compositionally biased region" description="Polar residues" evidence="4">
    <location>
        <begin position="1074"/>
        <end position="1097"/>
    </location>
</feature>
<evidence type="ECO:0000259" key="6">
    <source>
        <dbReference type="Pfam" id="PF22972"/>
    </source>
</evidence>
<sequence length="1097" mass="124625">MSEGESTLNKEEMVKVTEKEDGSIKMATDTKNNEEVIMNGDERSLESKDASKESENTVVDQSEDKKTTDGKECNGSRSNTNEVVSKVEDSLLDEDGIDPLCPDYIPYLEIMEIEKNSHTRVKLYVLCEQKIWTDKGTGHVAILSHPGEEDISYVVVRLETDDKNVLQRRILKDTNYEKQQDTLVVWAEGENVNLALSFQEKDGCEQTWANIVKAQGRNPAELEAELRALDSRDNNSSLNSSGVAASSIAGDDIELPACNLGNLCHFENLLSNSLGTPVQRERMAIAIEESSYIRQLCGIFQLAENMEHSDKLAIFGKIVKGLFMLNRRPIVVEMLDSQYVKDIVGMFEYDTLQGEQKNHRDFLWKKSNFKEIIPINNEEVKRLIRRSYILQYILDVCMPPPSMFEDNLTFQATKYQLFIRVKIVCSLIDDKTLMKELFTLLQDPNVEENKRLELMNFLKEFCSLARTLPDYMAQSPAGCDFPPKGKEQFFSTLVEYNFFNIIPVCLKSTISATRSITIELLNYFLENNPKLVRDFIYKDIEEKLQKNDKDGMIINMIVSHIFTDRDAELYNANQCLSVIRALIECSLQSHPLVGGFFNHCLPVLCQPLSDNLMDGKIVKESYYIANKMTLIINFFTFCIEQHGPTVIRLNPAISTIIINAGYYMSSRYHWLSLTALRLFKKLITPKHLTYQTIIKKNNILDLIVKTFEENGPRYNLLNSAILDFYQYIADEKMNDLITITVERHFDAFKNIVYVKTFRKILAAYSDLMNSRTPSNCSTDSSGTISMTRNIMNAQWKKEQDVESDEQYFDKDDDDLDDSENDEIDTSEEKDSKILDSQELVPKICGKEAIIENISPVFCGGHVEPLKGHGITFKFERKVNEENENSIADDGTPNYKISLVKYDDSDEDDYDGPINELSKRDLKNSKDKGVVKKRDNEYDDDKPNSPVTLASIEPYSIYFKIGNNLQGTTDDETPSSTVNLPSNSETTTSNEDGLEQDETCNENAVVNENLGKISPDVSNSLSSDTHKKRRSDTREDFLASINENDITHSPDILLEEVDEYTPPMKKRRHSEDGVGNNQSEAASNNAPTSHAESPTATV</sequence>
<dbReference type="PANTHER" id="PTHR23318">
    <property type="entry name" value="ATP SYNTHASE GAMMA-RELATED"/>
    <property type="match status" value="1"/>
</dbReference>
<dbReference type="InterPro" id="IPR051137">
    <property type="entry name" value="PP4R3-like"/>
</dbReference>
<evidence type="ECO:0000256" key="2">
    <source>
        <dbReference type="ARBA" id="ARBA00008809"/>
    </source>
</evidence>
<feature type="compositionally biased region" description="Acidic residues" evidence="4">
    <location>
        <begin position="801"/>
        <end position="825"/>
    </location>
</feature>
<dbReference type="WBParaSite" id="PTRK_0000219900.1">
    <property type="protein sequence ID" value="PTRK_0000219900.1"/>
    <property type="gene ID" value="PTRK_0000219900"/>
</dbReference>
<dbReference type="GO" id="GO:0005654">
    <property type="term" value="C:nucleoplasm"/>
    <property type="evidence" value="ECO:0007669"/>
    <property type="project" value="TreeGrafter"/>
</dbReference>
<feature type="region of interest" description="Disordered" evidence="4">
    <location>
        <begin position="965"/>
        <end position="1097"/>
    </location>
</feature>
<evidence type="ECO:0000313" key="7">
    <source>
        <dbReference type="Proteomes" id="UP000038045"/>
    </source>
</evidence>
<feature type="compositionally biased region" description="Polar residues" evidence="4">
    <location>
        <begin position="965"/>
        <end position="990"/>
    </location>
</feature>
<dbReference type="Pfam" id="PF04802">
    <property type="entry name" value="PP4R3"/>
    <property type="match status" value="1"/>
</dbReference>
<reference evidence="8" key="1">
    <citation type="submission" date="2017-02" db="UniProtKB">
        <authorList>
            <consortium name="WormBaseParasite"/>
        </authorList>
    </citation>
    <scope>IDENTIFICATION</scope>
</reference>
<dbReference type="AlphaFoldDB" id="A0A0N4Z597"/>
<feature type="domain" description="PP4R3 EVH1-like" evidence="6">
    <location>
        <begin position="119"/>
        <end position="215"/>
    </location>
</feature>
<evidence type="ECO:0000256" key="4">
    <source>
        <dbReference type="SAM" id="MobiDB-lite"/>
    </source>
</evidence>
<evidence type="ECO:0000313" key="8">
    <source>
        <dbReference type="WBParaSite" id="PTRK_0000219900.1"/>
    </source>
</evidence>
<feature type="region of interest" description="Disordered" evidence="4">
    <location>
        <begin position="902"/>
        <end position="948"/>
    </location>
</feature>
<name>A0A0N4Z597_PARTI</name>
<organism evidence="7 8">
    <name type="scientific">Parastrongyloides trichosuri</name>
    <name type="common">Possum-specific nematode worm</name>
    <dbReference type="NCBI Taxonomy" id="131310"/>
    <lineage>
        <taxon>Eukaryota</taxon>
        <taxon>Metazoa</taxon>
        <taxon>Ecdysozoa</taxon>
        <taxon>Nematoda</taxon>
        <taxon>Chromadorea</taxon>
        <taxon>Rhabditida</taxon>
        <taxon>Tylenchina</taxon>
        <taxon>Panagrolaimomorpha</taxon>
        <taxon>Strongyloidoidea</taxon>
        <taxon>Strongyloididae</taxon>
        <taxon>Parastrongyloides</taxon>
    </lineage>
</organism>
<evidence type="ECO:0000256" key="3">
    <source>
        <dbReference type="ARBA" id="ARBA00023242"/>
    </source>
</evidence>
<feature type="compositionally biased region" description="Basic and acidic residues" evidence="4">
    <location>
        <begin position="62"/>
        <end position="74"/>
    </location>
</feature>
<feature type="compositionally biased region" description="Basic and acidic residues" evidence="4">
    <location>
        <begin position="916"/>
        <end position="935"/>
    </location>
</feature>
<dbReference type="Pfam" id="PF22972">
    <property type="entry name" value="EVH1_PP4R3"/>
    <property type="match status" value="1"/>
</dbReference>
<keyword evidence="3" id="KW-0539">Nucleus</keyword>
<comment type="similarity">
    <text evidence="2">Belongs to the SMEK family.</text>
</comment>
<feature type="compositionally biased region" description="Basic and acidic residues" evidence="4">
    <location>
        <begin position="40"/>
        <end position="55"/>
    </location>
</feature>
<protein>
    <submittedName>
        <fullName evidence="8">SMK-1 domain-containing protein</fullName>
    </submittedName>
</protein>